<evidence type="ECO:0000313" key="1">
    <source>
        <dbReference type="EMBL" id="KAK0702368.1"/>
    </source>
</evidence>
<evidence type="ECO:0000313" key="2">
    <source>
        <dbReference type="Proteomes" id="UP001172102"/>
    </source>
</evidence>
<keyword evidence="2" id="KW-1185">Reference proteome</keyword>
<reference evidence="1" key="1">
    <citation type="submission" date="2023-06" db="EMBL/GenBank/DDBJ databases">
        <title>Genome-scale phylogeny and comparative genomics of the fungal order Sordariales.</title>
        <authorList>
            <consortium name="Lawrence Berkeley National Laboratory"/>
            <person name="Hensen N."/>
            <person name="Bonometti L."/>
            <person name="Westerberg I."/>
            <person name="Brannstrom I.O."/>
            <person name="Guillou S."/>
            <person name="Cros-Aarteil S."/>
            <person name="Calhoun S."/>
            <person name="Haridas S."/>
            <person name="Kuo A."/>
            <person name="Mondo S."/>
            <person name="Pangilinan J."/>
            <person name="Riley R."/>
            <person name="Labutti K."/>
            <person name="Andreopoulos B."/>
            <person name="Lipzen A."/>
            <person name="Chen C."/>
            <person name="Yanf M."/>
            <person name="Daum C."/>
            <person name="Ng V."/>
            <person name="Clum A."/>
            <person name="Steindorff A."/>
            <person name="Ohm R."/>
            <person name="Martin F."/>
            <person name="Silar P."/>
            <person name="Natvig D."/>
            <person name="Lalanne C."/>
            <person name="Gautier V."/>
            <person name="Ament-Velasquez S.L."/>
            <person name="Kruys A."/>
            <person name="Hutchinson M.I."/>
            <person name="Powell A.J."/>
            <person name="Barry K."/>
            <person name="Miller A.N."/>
            <person name="Grigoriev I.V."/>
            <person name="Debuchy R."/>
            <person name="Gladieux P."/>
            <person name="Thoren M.H."/>
            <person name="Johannesson H."/>
        </authorList>
    </citation>
    <scope>NUCLEOTIDE SEQUENCE</scope>
    <source>
        <strain evidence="1">SMH4607-1</strain>
    </source>
</reference>
<sequence>MSRKLEPDAVGSILAELQKDANGLESLVRDILDDAIAEIQRTVKVIETTTHEIKVDTTHLVTNMTTLMSQSSKSIAATHQFRDDLVQLNARLEHDATEKELRAKIKAAHQRQMPLWQQKLEEPEKGKHSIKLVLKEVLT</sequence>
<dbReference type="EMBL" id="JAUKUA010000009">
    <property type="protein sequence ID" value="KAK0702368.1"/>
    <property type="molecule type" value="Genomic_DNA"/>
</dbReference>
<organism evidence="1 2">
    <name type="scientific">Lasiosphaeris hirsuta</name>
    <dbReference type="NCBI Taxonomy" id="260670"/>
    <lineage>
        <taxon>Eukaryota</taxon>
        <taxon>Fungi</taxon>
        <taxon>Dikarya</taxon>
        <taxon>Ascomycota</taxon>
        <taxon>Pezizomycotina</taxon>
        <taxon>Sordariomycetes</taxon>
        <taxon>Sordariomycetidae</taxon>
        <taxon>Sordariales</taxon>
        <taxon>Lasiosphaeriaceae</taxon>
        <taxon>Lasiosphaeris</taxon>
    </lineage>
</organism>
<protein>
    <submittedName>
        <fullName evidence="1">Uncharacterized protein</fullName>
    </submittedName>
</protein>
<comment type="caution">
    <text evidence="1">The sequence shown here is derived from an EMBL/GenBank/DDBJ whole genome shotgun (WGS) entry which is preliminary data.</text>
</comment>
<dbReference type="AlphaFoldDB" id="A0AA39ZRL4"/>
<name>A0AA39ZRL4_9PEZI</name>
<proteinExistence type="predicted"/>
<accession>A0AA39ZRL4</accession>
<gene>
    <name evidence="1" type="ORF">B0H67DRAFT_650404</name>
</gene>
<dbReference type="Proteomes" id="UP001172102">
    <property type="component" value="Unassembled WGS sequence"/>
</dbReference>